<dbReference type="GO" id="GO:0005615">
    <property type="term" value="C:extracellular space"/>
    <property type="evidence" value="ECO:0007669"/>
    <property type="project" value="Ensembl"/>
</dbReference>
<dbReference type="GeneTree" id="ENSGT00390000006223"/>
<dbReference type="GO" id="GO:0032367">
    <property type="term" value="P:intracellular cholesterol transport"/>
    <property type="evidence" value="ECO:0007669"/>
    <property type="project" value="Ensembl"/>
</dbReference>
<evidence type="ECO:0000256" key="1">
    <source>
        <dbReference type="ARBA" id="ARBA00004613"/>
    </source>
</evidence>
<dbReference type="eggNOG" id="KOG4063">
    <property type="taxonomic scope" value="Eukaryota"/>
</dbReference>
<comment type="function">
    <text evidence="8">Intracellular cholesterol transporter which acts in concert with NPC1 and plays an important role in the egress of cholesterol from the lysosomal compartment. Unesterified cholesterol that has been released from LDLs in the lumen of the late endosomes/lysosomes is transferred by NPC2 to the cholesterol-binding pocket in the N-terminal domain of NPC1. May bind and mobilize cholesterol that is associated with membranes. NPC2 binds cholesterol with a 1:1 stoichiometry. Can bind a variety of sterols, including lathosterol, desmosterol and the plant sterols stigmasterol and beta-sitosterol. The secreted form of NCP2 regulates biliary cholesterol secretion via stimulation of ABCG5/ABCG8-mediated cholesterol transport.</text>
</comment>
<dbReference type="EMBL" id="AAPE02036628">
    <property type="status" value="NOT_ANNOTATED_CDS"/>
    <property type="molecule type" value="Genomic_DNA"/>
</dbReference>
<dbReference type="GO" id="GO:0010878">
    <property type="term" value="P:cholesterol storage"/>
    <property type="evidence" value="ECO:0007669"/>
    <property type="project" value="Ensembl"/>
</dbReference>
<evidence type="ECO:0000256" key="10">
    <source>
        <dbReference type="ARBA" id="ARBA00081721"/>
    </source>
</evidence>
<reference evidence="13" key="2">
    <citation type="submission" date="2025-08" db="UniProtKB">
        <authorList>
            <consortium name="Ensembl"/>
        </authorList>
    </citation>
    <scope>IDENTIFICATION</scope>
</reference>
<evidence type="ECO:0000256" key="6">
    <source>
        <dbReference type="ARBA" id="ARBA00023157"/>
    </source>
</evidence>
<dbReference type="STRING" id="59463.ENSMLUP00000004142"/>
<comment type="similarity">
    <text evidence="2">Belongs to the NPC2 family.</text>
</comment>
<dbReference type="InterPro" id="IPR014756">
    <property type="entry name" value="Ig_E-set"/>
</dbReference>
<feature type="chain" id="PRO_5003417252" description="NPC intracellular cholesterol transporter 2" evidence="11">
    <location>
        <begin position="20"/>
        <end position="188"/>
    </location>
</feature>
<dbReference type="GO" id="GO:0042632">
    <property type="term" value="P:cholesterol homeostasis"/>
    <property type="evidence" value="ECO:0007669"/>
    <property type="project" value="Ensembl"/>
</dbReference>
<dbReference type="GO" id="GO:0009615">
    <property type="term" value="P:response to virus"/>
    <property type="evidence" value="ECO:0007669"/>
    <property type="project" value="Ensembl"/>
</dbReference>
<dbReference type="Pfam" id="PF02221">
    <property type="entry name" value="E1_DerP2_DerF2"/>
    <property type="match status" value="1"/>
</dbReference>
<proteinExistence type="inferred from homology"/>
<dbReference type="HOGENOM" id="CLU_109192_1_0_1"/>
<dbReference type="SUPFAM" id="SSF81296">
    <property type="entry name" value="E set domains"/>
    <property type="match status" value="1"/>
</dbReference>
<evidence type="ECO:0000256" key="8">
    <source>
        <dbReference type="ARBA" id="ARBA00045538"/>
    </source>
</evidence>
<keyword evidence="4" id="KW-0964">Secreted</keyword>
<protein>
    <recommendedName>
        <fullName evidence="3">NPC intracellular cholesterol transporter 2</fullName>
    </recommendedName>
    <alternativeName>
        <fullName evidence="7">Epididymal secretory protein E1</fullName>
    </alternativeName>
    <alternativeName>
        <fullName evidence="10">Niemann Pick type C2 protein homolog</fullName>
    </alternativeName>
</protein>
<keyword evidence="5 11" id="KW-0732">Signal</keyword>
<dbReference type="EMBL" id="AAPE02036629">
    <property type="status" value="NOT_ANNOTATED_CDS"/>
    <property type="molecule type" value="Genomic_DNA"/>
</dbReference>
<evidence type="ECO:0000256" key="3">
    <source>
        <dbReference type="ARBA" id="ARBA00021477"/>
    </source>
</evidence>
<dbReference type="FunCoup" id="G1P2P4">
    <property type="interactions" value="1925"/>
</dbReference>
<comment type="subcellular location">
    <subcellularLocation>
        <location evidence="1">Secreted</location>
    </subcellularLocation>
</comment>
<dbReference type="InParanoid" id="G1P2P4"/>
<dbReference type="OMA" id="QNLFCWE"/>
<reference evidence="13 14" key="1">
    <citation type="journal article" date="2011" name="Nature">
        <title>A high-resolution map of human evolutionary constraint using 29 mammals.</title>
        <authorList>
            <person name="Lindblad-Toh K."/>
            <person name="Garber M."/>
            <person name="Zuk O."/>
            <person name="Lin M.F."/>
            <person name="Parker B.J."/>
            <person name="Washietl S."/>
            <person name="Kheradpour P."/>
            <person name="Ernst J."/>
            <person name="Jordan G."/>
            <person name="Mauceli E."/>
            <person name="Ward L.D."/>
            <person name="Lowe C.B."/>
            <person name="Holloway A.K."/>
            <person name="Clamp M."/>
            <person name="Gnerre S."/>
            <person name="Alfoldi J."/>
            <person name="Beal K."/>
            <person name="Chang J."/>
            <person name="Clawson H."/>
            <person name="Cuff J."/>
            <person name="Di Palma F."/>
            <person name="Fitzgerald S."/>
            <person name="Flicek P."/>
            <person name="Guttman M."/>
            <person name="Hubisz M.J."/>
            <person name="Jaffe D.B."/>
            <person name="Jungreis I."/>
            <person name="Kent W.J."/>
            <person name="Kostka D."/>
            <person name="Lara M."/>
            <person name="Martins A.L."/>
            <person name="Massingham T."/>
            <person name="Moltke I."/>
            <person name="Raney B.J."/>
            <person name="Rasmussen M.D."/>
            <person name="Robinson J."/>
            <person name="Stark A."/>
            <person name="Vilella A.J."/>
            <person name="Wen J."/>
            <person name="Xie X."/>
            <person name="Zody M.C."/>
            <person name="Baldwin J."/>
            <person name="Bloom T."/>
            <person name="Chin C.W."/>
            <person name="Heiman D."/>
            <person name="Nicol R."/>
            <person name="Nusbaum C."/>
            <person name="Young S."/>
            <person name="Wilkinson J."/>
            <person name="Worley K.C."/>
            <person name="Kovar C.L."/>
            <person name="Muzny D.M."/>
            <person name="Gibbs R.A."/>
            <person name="Cree A."/>
            <person name="Dihn H.H."/>
            <person name="Fowler G."/>
            <person name="Jhangiani S."/>
            <person name="Joshi V."/>
            <person name="Lee S."/>
            <person name="Lewis L.R."/>
            <person name="Nazareth L.V."/>
            <person name="Okwuonu G."/>
            <person name="Santibanez J."/>
            <person name="Warren W.C."/>
            <person name="Mardis E.R."/>
            <person name="Weinstock G.M."/>
            <person name="Wilson R.K."/>
            <person name="Delehaunty K."/>
            <person name="Dooling D."/>
            <person name="Fronik C."/>
            <person name="Fulton L."/>
            <person name="Fulton B."/>
            <person name="Graves T."/>
            <person name="Minx P."/>
            <person name="Sodergren E."/>
            <person name="Birney E."/>
            <person name="Margulies E.H."/>
            <person name="Herrero J."/>
            <person name="Green E.D."/>
            <person name="Haussler D."/>
            <person name="Siepel A."/>
            <person name="Goldman N."/>
            <person name="Pollard K.S."/>
            <person name="Pedersen J.S."/>
            <person name="Lander E.S."/>
            <person name="Kellis M."/>
        </authorList>
    </citation>
    <scope>NUCLEOTIDE SEQUENCE [LARGE SCALE GENOMIC DNA]</scope>
</reference>
<evidence type="ECO:0000313" key="13">
    <source>
        <dbReference type="Ensembl" id="ENSMLUP00000004142.2"/>
    </source>
</evidence>
<evidence type="ECO:0000256" key="4">
    <source>
        <dbReference type="ARBA" id="ARBA00022525"/>
    </source>
</evidence>
<dbReference type="GO" id="GO:0010467">
    <property type="term" value="P:gene expression"/>
    <property type="evidence" value="ECO:0007669"/>
    <property type="project" value="Ensembl"/>
</dbReference>
<dbReference type="PANTHER" id="PTHR11306">
    <property type="entry name" value="NIEMANN PICK TYPE C2 PROTEIN NPC2-RELATED"/>
    <property type="match status" value="1"/>
</dbReference>
<dbReference type="InterPro" id="IPR039670">
    <property type="entry name" value="NPC2-like"/>
</dbReference>
<comment type="subunit">
    <text evidence="9">Interacts with NPC1 (via the second lumenal domain) in a cholestrol-dependent manner. Interacts with NUS1/NgBR, the interaction stabilizes NCP2 and regulates cholesterol trafficking. Interacts with DHDDS. Interacts with NEDD4L (via C2 domain). Interacts with NPC1L1.</text>
</comment>
<dbReference type="FunFam" id="2.60.40.770:FF:000001">
    <property type="entry name" value="NPC intracellular cholesterol transporter 2"/>
    <property type="match status" value="1"/>
</dbReference>
<feature type="signal peptide" evidence="11">
    <location>
        <begin position="1"/>
        <end position="19"/>
    </location>
</feature>
<dbReference type="AlphaFoldDB" id="G1P2P4"/>
<dbReference type="Ensembl" id="ENSMLUT00000004553.2">
    <property type="protein sequence ID" value="ENSMLUP00000004142.2"/>
    <property type="gene ID" value="ENSMLUG00000004558.2"/>
</dbReference>
<sequence>MCCLAAALLLLALSTSALAEPVHFKDCGSGVGVIKEVNVIPCPIQPCHLQKGQSYAVNVTFTSSTQSQGSKAVVHGIVMGVPIAFAIPEPDGCKSGVTCPIEKNKTYNYMAKLPVKSAYPSIKLVVKWELRDDKDQCLFCWEIPVQLGISRLSSAHCPMVATELRCLLSQMESKGMRSWGGPSMPVLL</sequence>
<gene>
    <name evidence="13" type="primary">NPC2</name>
</gene>
<organism evidence="13 14">
    <name type="scientific">Myotis lucifugus</name>
    <name type="common">Little brown bat</name>
    <dbReference type="NCBI Taxonomy" id="59463"/>
    <lineage>
        <taxon>Eukaryota</taxon>
        <taxon>Metazoa</taxon>
        <taxon>Chordata</taxon>
        <taxon>Craniata</taxon>
        <taxon>Vertebrata</taxon>
        <taxon>Euteleostomi</taxon>
        <taxon>Mammalia</taxon>
        <taxon>Eutheria</taxon>
        <taxon>Laurasiatheria</taxon>
        <taxon>Chiroptera</taxon>
        <taxon>Yangochiroptera</taxon>
        <taxon>Vespertilionidae</taxon>
        <taxon>Myotis</taxon>
    </lineage>
</organism>
<name>G1P2P4_MYOLU</name>
<evidence type="ECO:0000256" key="11">
    <source>
        <dbReference type="SAM" id="SignalP"/>
    </source>
</evidence>
<dbReference type="Proteomes" id="UP000001074">
    <property type="component" value="Unassembled WGS sequence"/>
</dbReference>
<dbReference type="GO" id="GO:0005764">
    <property type="term" value="C:lysosome"/>
    <property type="evidence" value="ECO:0007669"/>
    <property type="project" value="Ensembl"/>
</dbReference>
<feature type="domain" description="MD-2-related lipid-recognition" evidence="12">
    <location>
        <begin position="24"/>
        <end position="145"/>
    </location>
</feature>
<dbReference type="GO" id="GO:0033344">
    <property type="term" value="P:cholesterol efflux"/>
    <property type="evidence" value="ECO:0007669"/>
    <property type="project" value="Ensembl"/>
</dbReference>
<dbReference type="PANTHER" id="PTHR11306:SF68">
    <property type="entry name" value="NPC INTRACELLULAR CHOLESTEROL TRANSPORTER 2"/>
    <property type="match status" value="1"/>
</dbReference>
<evidence type="ECO:0000313" key="14">
    <source>
        <dbReference type="Proteomes" id="UP000001074"/>
    </source>
</evidence>
<dbReference type="CDD" id="cd00916">
    <property type="entry name" value="Npc2_like"/>
    <property type="match status" value="1"/>
</dbReference>
<dbReference type="InterPro" id="IPR003172">
    <property type="entry name" value="ML_dom"/>
</dbReference>
<dbReference type="SMART" id="SM00737">
    <property type="entry name" value="ML"/>
    <property type="match status" value="1"/>
</dbReference>
<evidence type="ECO:0000256" key="2">
    <source>
        <dbReference type="ARBA" id="ARBA00006370"/>
    </source>
</evidence>
<evidence type="ECO:0000256" key="7">
    <source>
        <dbReference type="ARBA" id="ARBA00032516"/>
    </source>
</evidence>
<evidence type="ECO:0000256" key="9">
    <source>
        <dbReference type="ARBA" id="ARBA00046531"/>
    </source>
</evidence>
<dbReference type="GO" id="GO:0016125">
    <property type="term" value="P:sterol metabolic process"/>
    <property type="evidence" value="ECO:0007669"/>
    <property type="project" value="Ensembl"/>
</dbReference>
<evidence type="ECO:0000256" key="5">
    <source>
        <dbReference type="ARBA" id="ARBA00022729"/>
    </source>
</evidence>
<dbReference type="Gene3D" id="2.60.40.770">
    <property type="match status" value="1"/>
</dbReference>
<evidence type="ECO:0000259" key="12">
    <source>
        <dbReference type="SMART" id="SM00737"/>
    </source>
</evidence>
<accession>G1P2P4</accession>
<reference evidence="13" key="3">
    <citation type="submission" date="2025-09" db="UniProtKB">
        <authorList>
            <consortium name="Ensembl"/>
        </authorList>
    </citation>
    <scope>IDENTIFICATION</scope>
</reference>
<dbReference type="GO" id="GO:0019899">
    <property type="term" value="F:enzyme binding"/>
    <property type="evidence" value="ECO:0007669"/>
    <property type="project" value="Ensembl"/>
</dbReference>
<keyword evidence="6" id="KW-1015">Disulfide bond</keyword>
<dbReference type="GO" id="GO:0120020">
    <property type="term" value="F:cholesterol transfer activity"/>
    <property type="evidence" value="ECO:0007669"/>
    <property type="project" value="Ensembl"/>
</dbReference>
<dbReference type="InterPro" id="IPR033916">
    <property type="entry name" value="ML_Npc2-like"/>
</dbReference>
<dbReference type="GO" id="GO:0015485">
    <property type="term" value="F:cholesterol binding"/>
    <property type="evidence" value="ECO:0007669"/>
    <property type="project" value="Ensembl"/>
</dbReference>
<keyword evidence="14" id="KW-1185">Reference proteome</keyword>